<reference evidence="3" key="2">
    <citation type="submission" date="2020-10" db="UniProtKB">
        <authorList>
            <consortium name="WormBaseParasite"/>
        </authorList>
    </citation>
    <scope>IDENTIFICATION</scope>
</reference>
<dbReference type="Gene3D" id="3.30.710.10">
    <property type="entry name" value="Potassium Channel Kv1.1, Chain A"/>
    <property type="match status" value="1"/>
</dbReference>
<evidence type="ECO:0000259" key="1">
    <source>
        <dbReference type="PROSITE" id="PS50097"/>
    </source>
</evidence>
<proteinExistence type="predicted"/>
<reference evidence="2" key="1">
    <citation type="journal article" date="2013" name="Genetics">
        <title>The draft genome and transcriptome of Panagrellus redivivus are shaped by the harsh demands of a free-living lifestyle.</title>
        <authorList>
            <person name="Srinivasan J."/>
            <person name="Dillman A.R."/>
            <person name="Macchietto M.G."/>
            <person name="Heikkinen L."/>
            <person name="Lakso M."/>
            <person name="Fracchia K.M."/>
            <person name="Antoshechkin I."/>
            <person name="Mortazavi A."/>
            <person name="Wong G."/>
            <person name="Sternberg P.W."/>
        </authorList>
    </citation>
    <scope>NUCLEOTIDE SEQUENCE [LARGE SCALE GENOMIC DNA]</scope>
    <source>
        <strain evidence="2">MT8872</strain>
    </source>
</reference>
<dbReference type="GO" id="GO:0008344">
    <property type="term" value="P:adult locomotory behavior"/>
    <property type="evidence" value="ECO:0007669"/>
    <property type="project" value="TreeGrafter"/>
</dbReference>
<dbReference type="PANTHER" id="PTHR46306">
    <property type="entry name" value="BTB/POZ DOMAIN-CONTAINING PROTEIN 9"/>
    <property type="match status" value="1"/>
</dbReference>
<dbReference type="Gene3D" id="2.60.120.260">
    <property type="entry name" value="Galactose-binding domain-like"/>
    <property type="match status" value="2"/>
</dbReference>
<dbReference type="WBParaSite" id="Pan_g21123.t1">
    <property type="protein sequence ID" value="Pan_g21123.t1"/>
    <property type="gene ID" value="Pan_g21123"/>
</dbReference>
<dbReference type="Gene3D" id="1.25.40.420">
    <property type="match status" value="1"/>
</dbReference>
<dbReference type="AlphaFoldDB" id="A0A7E4VHT3"/>
<dbReference type="InterPro" id="IPR000210">
    <property type="entry name" value="BTB/POZ_dom"/>
</dbReference>
<evidence type="ECO:0000313" key="2">
    <source>
        <dbReference type="Proteomes" id="UP000492821"/>
    </source>
</evidence>
<dbReference type="SMART" id="SM00225">
    <property type="entry name" value="BTB"/>
    <property type="match status" value="1"/>
</dbReference>
<dbReference type="InterPro" id="IPR008979">
    <property type="entry name" value="Galactose-bd-like_sf"/>
</dbReference>
<dbReference type="InterPro" id="IPR052407">
    <property type="entry name" value="BTB_POZ_domain_cont_9"/>
</dbReference>
<name>A0A7E4VHT3_PANRE</name>
<feature type="domain" description="BTB" evidence="1">
    <location>
        <begin position="26"/>
        <end position="92"/>
    </location>
</feature>
<dbReference type="InterPro" id="IPR011333">
    <property type="entry name" value="SKP1/BTB/POZ_sf"/>
</dbReference>
<evidence type="ECO:0000313" key="3">
    <source>
        <dbReference type="WBParaSite" id="Pan_g21123.t1"/>
    </source>
</evidence>
<dbReference type="PROSITE" id="PS50097">
    <property type="entry name" value="BTB"/>
    <property type="match status" value="1"/>
</dbReference>
<dbReference type="GO" id="GO:0048512">
    <property type="term" value="P:circadian behavior"/>
    <property type="evidence" value="ECO:0007669"/>
    <property type="project" value="TreeGrafter"/>
</dbReference>
<dbReference type="Pfam" id="PF00651">
    <property type="entry name" value="BTB"/>
    <property type="match status" value="1"/>
</dbReference>
<dbReference type="Proteomes" id="UP000492821">
    <property type="component" value="Unassembled WGS sequence"/>
</dbReference>
<keyword evidence="2" id="KW-1185">Reference proteome</keyword>
<dbReference type="PANTHER" id="PTHR46306:SF1">
    <property type="entry name" value="BTB_POZ DOMAIN-CONTAINING PROTEIN 9"/>
    <property type="match status" value="1"/>
</dbReference>
<organism evidence="2 3">
    <name type="scientific">Panagrellus redivivus</name>
    <name type="common">Microworm</name>
    <dbReference type="NCBI Taxonomy" id="6233"/>
    <lineage>
        <taxon>Eukaryota</taxon>
        <taxon>Metazoa</taxon>
        <taxon>Ecdysozoa</taxon>
        <taxon>Nematoda</taxon>
        <taxon>Chromadorea</taxon>
        <taxon>Rhabditida</taxon>
        <taxon>Tylenchina</taxon>
        <taxon>Panagrolaimomorpha</taxon>
        <taxon>Panagrolaimoidea</taxon>
        <taxon>Panagrolaimidae</taxon>
        <taxon>Panagrellus</taxon>
    </lineage>
</organism>
<dbReference type="GO" id="GO:0050804">
    <property type="term" value="P:modulation of chemical synaptic transmission"/>
    <property type="evidence" value="ECO:0007669"/>
    <property type="project" value="TreeGrafter"/>
</dbReference>
<accession>A0A7E4VHT3</accession>
<dbReference type="GO" id="GO:0005737">
    <property type="term" value="C:cytoplasm"/>
    <property type="evidence" value="ECO:0007669"/>
    <property type="project" value="TreeGrafter"/>
</dbReference>
<dbReference type="SUPFAM" id="SSF54695">
    <property type="entry name" value="POZ domain"/>
    <property type="match status" value="1"/>
</dbReference>
<sequence>MSADPNPEAAEILDKVGELYLNEDYSDVVFVVEGKNVPAHQVILSQRSPVFKAMFPPKSELQKEVIELPETSAYSFCLFLRFIYKGTPFIEKELTTVCLCTVFEIMTLAKTYELPRLVEFCVNRSKHVCATVNAVELINEAVDDDHEELVDIILDNVSVLGAEFFTHEEFYKLPVKALYRALEKPTSEVSADIIFRAFVKWMRANPSESEHFPELLKGMDLKSMPIGDIVNTIRPLNLVDANVLLDLVCEHAKVKTANGNPETGTSDVHVTGETSNYFVRPKKDIIMKHAIGSGNESITIDLERIFTINYMEMELSDGDWSYCIDVSQDNVNWTRIIDYSKYLCRSLQRLYFQKQVLRYFRIRGTAPADGTFEITNFLSYYTELPLEVDPETGCVIPAHNVALTENYAIVIQGRSWPCQNAMLNGSDDVNNYTFHHIGKDPIIVQLPQPYLLSSMNVKINSDCLYDYNIEVSTDKINWTQVINEKYMGGWRHAKIDKQPVVFIKLTGTLGYDWNVFTCNYLECPAINIR</sequence>
<dbReference type="SUPFAM" id="SSF49785">
    <property type="entry name" value="Galactose-binding domain-like"/>
    <property type="match status" value="2"/>
</dbReference>
<protein>
    <submittedName>
        <fullName evidence="3">BTB domain-containing protein</fullName>
    </submittedName>
</protein>